<gene>
    <name evidence="8" type="ORF">Gasu_11500</name>
</gene>
<dbReference type="AlphaFoldDB" id="M2XNL3"/>
<keyword evidence="9" id="KW-1185">Reference proteome</keyword>
<organism evidence="8 9">
    <name type="scientific">Galdieria sulphuraria</name>
    <name type="common">Red alga</name>
    <dbReference type="NCBI Taxonomy" id="130081"/>
    <lineage>
        <taxon>Eukaryota</taxon>
        <taxon>Rhodophyta</taxon>
        <taxon>Bangiophyceae</taxon>
        <taxon>Galdieriales</taxon>
        <taxon>Galdieriaceae</taxon>
        <taxon>Galdieria</taxon>
    </lineage>
</organism>
<dbReference type="Pfam" id="PF13923">
    <property type="entry name" value="zf-C3HC4_2"/>
    <property type="match status" value="1"/>
</dbReference>
<dbReference type="Proteomes" id="UP000030680">
    <property type="component" value="Unassembled WGS sequence"/>
</dbReference>
<dbReference type="GeneID" id="17090398"/>
<dbReference type="GO" id="GO:0097505">
    <property type="term" value="C:Rad6-Rad18 complex"/>
    <property type="evidence" value="ECO:0007669"/>
    <property type="project" value="TreeGrafter"/>
</dbReference>
<keyword evidence="1" id="KW-0479">Metal-binding</keyword>
<dbReference type="InterPro" id="IPR001841">
    <property type="entry name" value="Znf_RING"/>
</dbReference>
<evidence type="ECO:0000256" key="3">
    <source>
        <dbReference type="ARBA" id="ARBA00022833"/>
    </source>
</evidence>
<keyword evidence="3" id="KW-0862">Zinc</keyword>
<evidence type="ECO:0000256" key="5">
    <source>
        <dbReference type="SAM" id="MobiDB-lite"/>
    </source>
</evidence>
<evidence type="ECO:0000259" key="6">
    <source>
        <dbReference type="PROSITE" id="PS50089"/>
    </source>
</evidence>
<sequence>MISNVQPHGTLQQVFLSLWNAIQEGESIVSCKICGETFKAPMMLQKCSHVFCSLCIRRWFDSNSICPECRIPSSAGELCKVRLVEDFVELWDTLSRKAQTVNDLVMSNPLRSDLYSNTYQPSEVVQSFYVNSSNSNTDEEGRDVPGKKSRDNKIDTPKRKQRKKKRNNVQEKDPSHKIAECPICGIHISIRLIQHHVDICLTKQSCSEENISDRVFFSGRLNGTSSNAHTEAPLESTFEKRPTTLWYKNLSDRKLKDILQYYGLSTRGDRNMLIRRHKEFVFRYNAELDSKFPRPVSSVIKDIEEWEKQQEWNSISEEALNPHLETTLSYNEEICHIAKSDFESLVQQAKKTMFKTNSNHRLSNLCLESINNEDILVFTQQEEGDN</sequence>
<dbReference type="PROSITE" id="PS50089">
    <property type="entry name" value="ZF_RING_2"/>
    <property type="match status" value="1"/>
</dbReference>
<dbReference type="PANTHER" id="PTHR14134:SF2">
    <property type="entry name" value="E3 UBIQUITIN-PROTEIN LIGASE RAD18"/>
    <property type="match status" value="1"/>
</dbReference>
<evidence type="ECO:0000256" key="1">
    <source>
        <dbReference type="ARBA" id="ARBA00022723"/>
    </source>
</evidence>
<evidence type="ECO:0000313" key="9">
    <source>
        <dbReference type="Proteomes" id="UP000030680"/>
    </source>
</evidence>
<dbReference type="GO" id="GO:0006513">
    <property type="term" value="P:protein monoubiquitination"/>
    <property type="evidence" value="ECO:0007669"/>
    <property type="project" value="InterPro"/>
</dbReference>
<dbReference type="Gene3D" id="3.30.40.10">
    <property type="entry name" value="Zinc/RING finger domain, C3HC4 (zinc finger)"/>
    <property type="match status" value="1"/>
</dbReference>
<dbReference type="SMART" id="SM00513">
    <property type="entry name" value="SAP"/>
    <property type="match status" value="1"/>
</dbReference>
<dbReference type="GO" id="GO:0008270">
    <property type="term" value="F:zinc ion binding"/>
    <property type="evidence" value="ECO:0007669"/>
    <property type="project" value="UniProtKB-KW"/>
</dbReference>
<dbReference type="EC" id="6.3.2.19" evidence="8"/>
<dbReference type="OMA" id="IPNTGPR"/>
<evidence type="ECO:0000313" key="8">
    <source>
        <dbReference type="EMBL" id="EME31777.1"/>
    </source>
</evidence>
<accession>M2XNL3</accession>
<dbReference type="InterPro" id="IPR013083">
    <property type="entry name" value="Znf_RING/FYVE/PHD"/>
</dbReference>
<dbReference type="SMART" id="SM00184">
    <property type="entry name" value="RING"/>
    <property type="match status" value="1"/>
</dbReference>
<keyword evidence="2 4" id="KW-0863">Zinc-finger</keyword>
<dbReference type="eggNOG" id="KOG0287">
    <property type="taxonomic scope" value="Eukaryota"/>
</dbReference>
<dbReference type="GO" id="GO:0005634">
    <property type="term" value="C:nucleus"/>
    <property type="evidence" value="ECO:0007669"/>
    <property type="project" value="TreeGrafter"/>
</dbReference>
<dbReference type="OrthoDB" id="9049620at2759"/>
<feature type="domain" description="SAP" evidence="7">
    <location>
        <begin position="247"/>
        <end position="281"/>
    </location>
</feature>
<dbReference type="GO" id="GO:0061630">
    <property type="term" value="F:ubiquitin protein ligase activity"/>
    <property type="evidence" value="ECO:0007669"/>
    <property type="project" value="InterPro"/>
</dbReference>
<dbReference type="GO" id="GO:0006301">
    <property type="term" value="P:DNA damage tolerance"/>
    <property type="evidence" value="ECO:0007669"/>
    <property type="project" value="InterPro"/>
</dbReference>
<dbReference type="SUPFAM" id="SSF57850">
    <property type="entry name" value="RING/U-box"/>
    <property type="match status" value="1"/>
</dbReference>
<feature type="domain" description="RING-type" evidence="6">
    <location>
        <begin position="31"/>
        <end position="70"/>
    </location>
</feature>
<reference evidence="9" key="1">
    <citation type="journal article" date="2013" name="Science">
        <title>Gene transfer from bacteria and archaea facilitated evolution of an extremophilic eukaryote.</title>
        <authorList>
            <person name="Schonknecht G."/>
            <person name="Chen W.H."/>
            <person name="Ternes C.M."/>
            <person name="Barbier G.G."/>
            <person name="Shrestha R.P."/>
            <person name="Stanke M."/>
            <person name="Brautigam A."/>
            <person name="Baker B.J."/>
            <person name="Banfield J.F."/>
            <person name="Garavito R.M."/>
            <person name="Carr K."/>
            <person name="Wilkerson C."/>
            <person name="Rensing S.A."/>
            <person name="Gagneul D."/>
            <person name="Dickenson N.E."/>
            <person name="Oesterhelt C."/>
            <person name="Lercher M.J."/>
            <person name="Weber A.P."/>
        </authorList>
    </citation>
    <scope>NUCLEOTIDE SEQUENCE [LARGE SCALE GENOMIC DNA]</scope>
    <source>
        <strain evidence="9">074W</strain>
    </source>
</reference>
<dbReference type="KEGG" id="gsl:Gasu_11500"/>
<dbReference type="Gramene" id="EME31777">
    <property type="protein sequence ID" value="EME31777"/>
    <property type="gene ID" value="Gasu_11500"/>
</dbReference>
<feature type="region of interest" description="Disordered" evidence="5">
    <location>
        <begin position="130"/>
        <end position="174"/>
    </location>
</feature>
<evidence type="ECO:0000256" key="2">
    <source>
        <dbReference type="ARBA" id="ARBA00022771"/>
    </source>
</evidence>
<dbReference type="InterPro" id="IPR039577">
    <property type="entry name" value="Rad18"/>
</dbReference>
<name>M2XNL3_GALSU</name>
<evidence type="ECO:0000259" key="7">
    <source>
        <dbReference type="PROSITE" id="PS50800"/>
    </source>
</evidence>
<proteinExistence type="predicted"/>
<dbReference type="InterPro" id="IPR003034">
    <property type="entry name" value="SAP_dom"/>
</dbReference>
<dbReference type="RefSeq" id="XP_005708297.1">
    <property type="nucleotide sequence ID" value="XM_005708240.1"/>
</dbReference>
<dbReference type="Pfam" id="PF02037">
    <property type="entry name" value="SAP"/>
    <property type="match status" value="1"/>
</dbReference>
<dbReference type="STRING" id="130081.M2XNL3"/>
<dbReference type="InterPro" id="IPR017907">
    <property type="entry name" value="Znf_RING_CS"/>
</dbReference>
<dbReference type="PROSITE" id="PS00518">
    <property type="entry name" value="ZF_RING_1"/>
    <property type="match status" value="1"/>
</dbReference>
<evidence type="ECO:0000256" key="4">
    <source>
        <dbReference type="PROSITE-ProRule" id="PRU00175"/>
    </source>
</evidence>
<dbReference type="GO" id="GO:0003697">
    <property type="term" value="F:single-stranded DNA binding"/>
    <property type="evidence" value="ECO:0007669"/>
    <property type="project" value="InterPro"/>
</dbReference>
<dbReference type="PANTHER" id="PTHR14134">
    <property type="entry name" value="E3 UBIQUITIN-PROTEIN LIGASE RAD18"/>
    <property type="match status" value="1"/>
</dbReference>
<dbReference type="PROSITE" id="PS50800">
    <property type="entry name" value="SAP"/>
    <property type="match status" value="1"/>
</dbReference>
<protein>
    <submittedName>
        <fullName evidence="8">E3 ubiquitin-protein ligase RAD18</fullName>
        <ecNumber evidence="8">6.3.2.19</ecNumber>
    </submittedName>
</protein>
<feature type="compositionally biased region" description="Basic and acidic residues" evidence="5">
    <location>
        <begin position="142"/>
        <end position="158"/>
    </location>
</feature>
<dbReference type="EMBL" id="KB454490">
    <property type="protein sequence ID" value="EME31777.1"/>
    <property type="molecule type" value="Genomic_DNA"/>
</dbReference>